<dbReference type="InterPro" id="IPR012000">
    <property type="entry name" value="Thiamin_PyroP_enz_cen_dom"/>
</dbReference>
<dbReference type="Pfam" id="PF00205">
    <property type="entry name" value="TPP_enzyme_M"/>
    <property type="match status" value="1"/>
</dbReference>
<dbReference type="SUPFAM" id="SSF52518">
    <property type="entry name" value="Thiamin diphosphate-binding fold (THDP-binding)"/>
    <property type="match status" value="2"/>
</dbReference>
<evidence type="ECO:0000259" key="6">
    <source>
        <dbReference type="Pfam" id="PF02775"/>
    </source>
</evidence>
<dbReference type="InterPro" id="IPR029035">
    <property type="entry name" value="DHS-like_NAD/FAD-binding_dom"/>
</dbReference>
<evidence type="ECO:0000256" key="1">
    <source>
        <dbReference type="ARBA" id="ARBA00001964"/>
    </source>
</evidence>
<dbReference type="PANTHER" id="PTHR18968:SF166">
    <property type="entry name" value="2-HYDROXYACYL-COA LYASE 2"/>
    <property type="match status" value="1"/>
</dbReference>
<dbReference type="GO" id="GO:0050660">
    <property type="term" value="F:flavin adenine dinucleotide binding"/>
    <property type="evidence" value="ECO:0007669"/>
    <property type="project" value="TreeGrafter"/>
</dbReference>
<dbReference type="Gene3D" id="3.40.50.970">
    <property type="match status" value="2"/>
</dbReference>
<comment type="similarity">
    <text evidence="2 4">Belongs to the TPP enzyme family.</text>
</comment>
<evidence type="ECO:0000313" key="8">
    <source>
        <dbReference type="EMBL" id="PLC49862.1"/>
    </source>
</evidence>
<gene>
    <name evidence="8" type="ORF">CR159_11285</name>
</gene>
<dbReference type="OrthoDB" id="2254214at2"/>
<comment type="caution">
    <text evidence="8">The sequence shown here is derived from an EMBL/GenBank/DDBJ whole genome shotgun (WGS) entry which is preliminary data.</text>
</comment>
<dbReference type="InterPro" id="IPR011766">
    <property type="entry name" value="TPP_enzyme_TPP-bd"/>
</dbReference>
<evidence type="ECO:0000259" key="7">
    <source>
        <dbReference type="Pfam" id="PF02776"/>
    </source>
</evidence>
<dbReference type="RefSeq" id="WP_102074055.1">
    <property type="nucleotide sequence ID" value="NZ_PDNW01000008.1"/>
</dbReference>
<feature type="domain" description="Thiamine pyrophosphate enzyme N-terminal TPP-binding" evidence="7">
    <location>
        <begin position="8"/>
        <end position="118"/>
    </location>
</feature>
<dbReference type="GO" id="GO:0030976">
    <property type="term" value="F:thiamine pyrophosphate binding"/>
    <property type="evidence" value="ECO:0007669"/>
    <property type="project" value="InterPro"/>
</dbReference>
<keyword evidence="9" id="KW-1185">Reference proteome</keyword>
<dbReference type="Gene3D" id="3.40.50.1220">
    <property type="entry name" value="TPP-binding domain"/>
    <property type="match status" value="1"/>
</dbReference>
<dbReference type="Pfam" id="PF02775">
    <property type="entry name" value="TPP_enzyme_C"/>
    <property type="match status" value="1"/>
</dbReference>
<organism evidence="8 9">
    <name type="scientific">Pollutimonas subterranea</name>
    <dbReference type="NCBI Taxonomy" id="2045210"/>
    <lineage>
        <taxon>Bacteria</taxon>
        <taxon>Pseudomonadati</taxon>
        <taxon>Pseudomonadota</taxon>
        <taxon>Betaproteobacteria</taxon>
        <taxon>Burkholderiales</taxon>
        <taxon>Alcaligenaceae</taxon>
        <taxon>Pollutimonas</taxon>
    </lineage>
</organism>
<dbReference type="AlphaFoldDB" id="A0A2N4U4B3"/>
<accession>A0A2N4U4B3</accession>
<sequence>MTTDIVNTGAYFLARALKQHGVTRAFGLCGDHINSLYRAAALEGIEIIGTRSESGAVHMADAWARVTGTLGVAFVTGCPGHTNALTGMAVATNATSPVLVISGLTPTDQRERGGSQVLEQGDLARPVAKWSLEVPSSEHLAEMVVKAIQIATTGSPGAVSLSVPADVLDLPVTSAPRDYPGDHVRDVVRRKPVRPNVSLQAEVLDDIEQLLKAAKTPIMILGSGARHTVTDDLQRAITRLGIPVFTIDQARGLVPDDGQNCFGYADPFFNRIFRAAIRADTILLVGSTIDFHTCFGREQLIKPDVNIIQISDDATHLNRCRQNQLSVLGPPSPVLVELADKLNVAPEAWVTWRNELKEQFAAEKGDWAVQAEKHAAVDDSIHPLQVCRSLDRHRTSDTGIIIDAGDFVHWPRAYFSALAPGRWMDAVLIGNLGGSLPLGIGSQIAHDAGQTWVFIGDGGFAFYSWDLEVAVQKQLPIKIILGNDAAWGIEKRLQLNEYGAHVGCELARIRYDRFAEMMGAKGFHVDRVQDLDAVIDEFIAAPGPALLNVGIREMASRPLADFRRY</sequence>
<dbReference type="GO" id="GO:0003984">
    <property type="term" value="F:acetolactate synthase activity"/>
    <property type="evidence" value="ECO:0007669"/>
    <property type="project" value="TreeGrafter"/>
</dbReference>
<dbReference type="InterPro" id="IPR012001">
    <property type="entry name" value="Thiamin_PyroP_enz_TPP-bd_dom"/>
</dbReference>
<dbReference type="SUPFAM" id="SSF52467">
    <property type="entry name" value="DHS-like NAD/FAD-binding domain"/>
    <property type="match status" value="1"/>
</dbReference>
<evidence type="ECO:0000256" key="4">
    <source>
        <dbReference type="RuleBase" id="RU362132"/>
    </source>
</evidence>
<evidence type="ECO:0008006" key="10">
    <source>
        <dbReference type="Google" id="ProtNLM"/>
    </source>
</evidence>
<dbReference type="GO" id="GO:0009099">
    <property type="term" value="P:L-valine biosynthetic process"/>
    <property type="evidence" value="ECO:0007669"/>
    <property type="project" value="TreeGrafter"/>
</dbReference>
<evidence type="ECO:0000313" key="9">
    <source>
        <dbReference type="Proteomes" id="UP000234190"/>
    </source>
</evidence>
<dbReference type="GO" id="GO:0009097">
    <property type="term" value="P:isoleucine biosynthetic process"/>
    <property type="evidence" value="ECO:0007669"/>
    <property type="project" value="TreeGrafter"/>
</dbReference>
<comment type="cofactor">
    <cofactor evidence="1">
        <name>thiamine diphosphate</name>
        <dbReference type="ChEBI" id="CHEBI:58937"/>
    </cofactor>
</comment>
<dbReference type="InterPro" id="IPR045229">
    <property type="entry name" value="TPP_enz"/>
</dbReference>
<proteinExistence type="inferred from homology"/>
<dbReference type="Proteomes" id="UP000234190">
    <property type="component" value="Unassembled WGS sequence"/>
</dbReference>
<dbReference type="InterPro" id="IPR029061">
    <property type="entry name" value="THDP-binding"/>
</dbReference>
<protein>
    <recommendedName>
        <fullName evidence="10">Acetolactate synthase-1/2/3 large subunit</fullName>
    </recommendedName>
</protein>
<feature type="domain" description="Thiamine pyrophosphate enzyme central" evidence="5">
    <location>
        <begin position="205"/>
        <end position="338"/>
    </location>
</feature>
<dbReference type="GO" id="GO:0005948">
    <property type="term" value="C:acetolactate synthase complex"/>
    <property type="evidence" value="ECO:0007669"/>
    <property type="project" value="TreeGrafter"/>
</dbReference>
<dbReference type="PANTHER" id="PTHR18968">
    <property type="entry name" value="THIAMINE PYROPHOSPHATE ENZYMES"/>
    <property type="match status" value="1"/>
</dbReference>
<dbReference type="EMBL" id="PDNW01000008">
    <property type="protein sequence ID" value="PLC49862.1"/>
    <property type="molecule type" value="Genomic_DNA"/>
</dbReference>
<reference evidence="8 9" key="1">
    <citation type="submission" date="2017-10" db="EMBL/GenBank/DDBJ databases">
        <title>Two draft genome sequences of Pusillimonas sp. strains isolated from a nitrate- and radionuclide-contaminated groundwater in Russia.</title>
        <authorList>
            <person name="Grouzdev D.S."/>
            <person name="Tourova T.P."/>
            <person name="Goeva M.A."/>
            <person name="Babich T.L."/>
            <person name="Sokolova D.S."/>
            <person name="Abdullin R."/>
            <person name="Poltaraus A.B."/>
            <person name="Toshchakov S.V."/>
            <person name="Nazina T.N."/>
        </authorList>
    </citation>
    <scope>NUCLEOTIDE SEQUENCE [LARGE SCALE GENOMIC DNA]</scope>
    <source>
        <strain evidence="8 9">JR1/69-3-13</strain>
    </source>
</reference>
<evidence type="ECO:0000259" key="5">
    <source>
        <dbReference type="Pfam" id="PF00205"/>
    </source>
</evidence>
<dbReference type="Pfam" id="PF02776">
    <property type="entry name" value="TPP_enzyme_N"/>
    <property type="match status" value="1"/>
</dbReference>
<evidence type="ECO:0000256" key="2">
    <source>
        <dbReference type="ARBA" id="ARBA00007812"/>
    </source>
</evidence>
<feature type="domain" description="Thiamine pyrophosphate enzyme TPP-binding" evidence="6">
    <location>
        <begin position="403"/>
        <end position="549"/>
    </location>
</feature>
<dbReference type="GO" id="GO:0000287">
    <property type="term" value="F:magnesium ion binding"/>
    <property type="evidence" value="ECO:0007669"/>
    <property type="project" value="InterPro"/>
</dbReference>
<dbReference type="FunFam" id="3.40.50.970:FF:000007">
    <property type="entry name" value="Acetolactate synthase"/>
    <property type="match status" value="1"/>
</dbReference>
<dbReference type="CDD" id="cd07035">
    <property type="entry name" value="TPP_PYR_POX_like"/>
    <property type="match status" value="1"/>
</dbReference>
<evidence type="ECO:0000256" key="3">
    <source>
        <dbReference type="ARBA" id="ARBA00023052"/>
    </source>
</evidence>
<name>A0A2N4U4B3_9BURK</name>
<keyword evidence="3 4" id="KW-0786">Thiamine pyrophosphate</keyword>